<keyword evidence="14" id="KW-1185">Reference proteome</keyword>
<feature type="chain" id="PRO_5045902343" evidence="11">
    <location>
        <begin position="32"/>
        <end position="388"/>
    </location>
</feature>
<evidence type="ECO:0000256" key="4">
    <source>
        <dbReference type="ARBA" id="ARBA00022452"/>
    </source>
</evidence>
<keyword evidence="5" id="KW-0812">Transmembrane</keyword>
<evidence type="ECO:0000256" key="8">
    <source>
        <dbReference type="ARBA" id="ARBA00023114"/>
    </source>
</evidence>
<dbReference type="InterPro" id="IPR050298">
    <property type="entry name" value="Gram-neg_bact_OMP"/>
</dbReference>
<dbReference type="PANTHER" id="PTHR34501:SF9">
    <property type="entry name" value="MAJOR OUTER MEMBRANE PROTEIN P.IA"/>
    <property type="match status" value="1"/>
</dbReference>
<dbReference type="Proteomes" id="UP001499915">
    <property type="component" value="Unassembled WGS sequence"/>
</dbReference>
<keyword evidence="10" id="KW-0998">Cell outer membrane</keyword>
<dbReference type="Gene3D" id="2.40.160.10">
    <property type="entry name" value="Porin"/>
    <property type="match status" value="1"/>
</dbReference>
<feature type="signal peptide" evidence="11">
    <location>
        <begin position="1"/>
        <end position="31"/>
    </location>
</feature>
<keyword evidence="4" id="KW-1134">Transmembrane beta strand</keyword>
<keyword evidence="8" id="KW-0626">Porin</keyword>
<evidence type="ECO:0000256" key="7">
    <source>
        <dbReference type="ARBA" id="ARBA00023065"/>
    </source>
</evidence>
<evidence type="ECO:0000256" key="10">
    <source>
        <dbReference type="ARBA" id="ARBA00023237"/>
    </source>
</evidence>
<evidence type="ECO:0000256" key="5">
    <source>
        <dbReference type="ARBA" id="ARBA00022692"/>
    </source>
</evidence>
<dbReference type="Pfam" id="PF13609">
    <property type="entry name" value="Porin_4"/>
    <property type="match status" value="1"/>
</dbReference>
<dbReference type="PANTHER" id="PTHR34501">
    <property type="entry name" value="PROTEIN YDDL-RELATED"/>
    <property type="match status" value="1"/>
</dbReference>
<evidence type="ECO:0000313" key="13">
    <source>
        <dbReference type="EMBL" id="GAA0686098.1"/>
    </source>
</evidence>
<evidence type="ECO:0000256" key="6">
    <source>
        <dbReference type="ARBA" id="ARBA00022729"/>
    </source>
</evidence>
<dbReference type="SUPFAM" id="SSF56935">
    <property type="entry name" value="Porins"/>
    <property type="match status" value="1"/>
</dbReference>
<keyword evidence="9" id="KW-0472">Membrane</keyword>
<evidence type="ECO:0000256" key="1">
    <source>
        <dbReference type="ARBA" id="ARBA00004571"/>
    </source>
</evidence>
<evidence type="ECO:0000256" key="9">
    <source>
        <dbReference type="ARBA" id="ARBA00023136"/>
    </source>
</evidence>
<reference evidence="14" key="1">
    <citation type="journal article" date="2019" name="Int. J. Syst. Evol. Microbiol.">
        <title>The Global Catalogue of Microorganisms (GCM) 10K type strain sequencing project: providing services to taxonomists for standard genome sequencing and annotation.</title>
        <authorList>
            <consortium name="The Broad Institute Genomics Platform"/>
            <consortium name="The Broad Institute Genome Sequencing Center for Infectious Disease"/>
            <person name="Wu L."/>
            <person name="Ma J."/>
        </authorList>
    </citation>
    <scope>NUCLEOTIDE SEQUENCE [LARGE SCALE GENOMIC DNA]</scope>
    <source>
        <strain evidence="14">JCM 15134</strain>
    </source>
</reference>
<protein>
    <submittedName>
        <fullName evidence="13">Porin</fullName>
    </submittedName>
</protein>
<comment type="subcellular location">
    <subcellularLocation>
        <location evidence="1">Cell outer membrane</location>
        <topology evidence="1">Multi-pass membrane protein</topology>
    </subcellularLocation>
</comment>
<gene>
    <name evidence="13" type="ORF">GCM10009104_09850</name>
</gene>
<dbReference type="EMBL" id="BAAAET010000001">
    <property type="protein sequence ID" value="GAA0686098.1"/>
    <property type="molecule type" value="Genomic_DNA"/>
</dbReference>
<dbReference type="InterPro" id="IPR023614">
    <property type="entry name" value="Porin_dom_sf"/>
</dbReference>
<keyword evidence="7" id="KW-0406">Ion transport</keyword>
<keyword evidence="3" id="KW-0813">Transport</keyword>
<comment type="caution">
    <text evidence="13">The sequence shown here is derived from an EMBL/GenBank/DDBJ whole genome shotgun (WGS) entry which is preliminary data.</text>
</comment>
<evidence type="ECO:0000256" key="3">
    <source>
        <dbReference type="ARBA" id="ARBA00022448"/>
    </source>
</evidence>
<evidence type="ECO:0000256" key="2">
    <source>
        <dbReference type="ARBA" id="ARBA00011233"/>
    </source>
</evidence>
<evidence type="ECO:0000313" key="14">
    <source>
        <dbReference type="Proteomes" id="UP001499915"/>
    </source>
</evidence>
<feature type="domain" description="Porin" evidence="12">
    <location>
        <begin position="22"/>
        <end position="366"/>
    </location>
</feature>
<evidence type="ECO:0000256" key="11">
    <source>
        <dbReference type="SAM" id="SignalP"/>
    </source>
</evidence>
<comment type="subunit">
    <text evidence="2">Homotrimer.</text>
</comment>
<evidence type="ECO:0000259" key="12">
    <source>
        <dbReference type="Pfam" id="PF13609"/>
    </source>
</evidence>
<dbReference type="InterPro" id="IPR033900">
    <property type="entry name" value="Gram_neg_porin_domain"/>
</dbReference>
<accession>A0ABP3T6T9</accession>
<organism evidence="13 14">
    <name type="scientific">Marinobacterium maritimum</name>
    <dbReference type="NCBI Taxonomy" id="500162"/>
    <lineage>
        <taxon>Bacteria</taxon>
        <taxon>Pseudomonadati</taxon>
        <taxon>Pseudomonadota</taxon>
        <taxon>Gammaproteobacteria</taxon>
        <taxon>Oceanospirillales</taxon>
        <taxon>Oceanospirillaceae</taxon>
        <taxon>Marinobacterium</taxon>
    </lineage>
</organism>
<proteinExistence type="predicted"/>
<name>A0ABP3T6T9_9GAMM</name>
<sequence length="388" mass="41724">MNLGETMKNKKMTTKLLPAMIALGMATQAHAGITLYDKEGTTFSTDGLINAFYVQSDNDGRQQSRVKMGFLPNWIGFNFGKETGDLKLGARSSFWVSINDSDVVRANNQGRGESLGTDTGIDVRQFYGTVDADWGQVLIGKDFGLFNRTNIMSDELLLGYGQTSDSLGLIDGGNVSFGNIGSGYTYPFPKAQITYRTPTKNGFQLAIGILDPSKADTDSSEEAPRFEGELTYGTDFDNGSFKAWLGGLYQSSDDPDGADVNSIDSTGVSYGANVKFGDLSLTASGFQSEGIGTIAAIDNLVVAEDVELEGYLVQGSYTFGPNRVALSYGENDGDNGVDFNYENTAVAWFYTVNSNLKLVAEYDQTEVTVAGVEAEQNDTVALGAVLTW</sequence>
<keyword evidence="6 11" id="KW-0732">Signal</keyword>